<evidence type="ECO:0000256" key="1">
    <source>
        <dbReference type="ARBA" id="ARBA00004141"/>
    </source>
</evidence>
<feature type="transmembrane region" description="Helical" evidence="6">
    <location>
        <begin position="482"/>
        <end position="506"/>
    </location>
</feature>
<feature type="region of interest" description="Disordered" evidence="5">
    <location>
        <begin position="1"/>
        <end position="71"/>
    </location>
</feature>
<feature type="transmembrane region" description="Helical" evidence="6">
    <location>
        <begin position="557"/>
        <end position="577"/>
    </location>
</feature>
<evidence type="ECO:0000256" key="4">
    <source>
        <dbReference type="ARBA" id="ARBA00023136"/>
    </source>
</evidence>
<dbReference type="GO" id="GO:0022857">
    <property type="term" value="F:transmembrane transporter activity"/>
    <property type="evidence" value="ECO:0007669"/>
    <property type="project" value="InterPro"/>
</dbReference>
<dbReference type="EMBL" id="KZ819605">
    <property type="protein sequence ID" value="PWN32675.1"/>
    <property type="molecule type" value="Genomic_DNA"/>
</dbReference>
<feature type="transmembrane region" description="Helical" evidence="6">
    <location>
        <begin position="205"/>
        <end position="225"/>
    </location>
</feature>
<feature type="transmembrane region" description="Helical" evidence="6">
    <location>
        <begin position="179"/>
        <end position="196"/>
    </location>
</feature>
<feature type="transmembrane region" description="Helical" evidence="6">
    <location>
        <begin position="149"/>
        <end position="167"/>
    </location>
</feature>
<dbReference type="Gene3D" id="1.20.1250.20">
    <property type="entry name" value="MFS general substrate transporter like domains"/>
    <property type="match status" value="1"/>
</dbReference>
<gene>
    <name evidence="8" type="ORF">FA14DRAFT_162010</name>
</gene>
<feature type="domain" description="Major facilitator superfamily (MFS) profile" evidence="7">
    <location>
        <begin position="84"/>
        <end position="580"/>
    </location>
</feature>
<dbReference type="AlphaFoldDB" id="A0A316VAV9"/>
<dbReference type="GeneID" id="37021163"/>
<dbReference type="InterPro" id="IPR011701">
    <property type="entry name" value="MFS"/>
</dbReference>
<feature type="compositionally biased region" description="Basic and acidic residues" evidence="5">
    <location>
        <begin position="32"/>
        <end position="58"/>
    </location>
</feature>
<dbReference type="RefSeq" id="XP_025352977.1">
    <property type="nucleotide sequence ID" value="XM_025499382.1"/>
</dbReference>
<dbReference type="InParanoid" id="A0A316VAV9"/>
<sequence length="609" mass="65402">MSSAVQTQTASAPVPVPSVTAANTIETASISHHSEDEKADNDVESHHSEKGDSTEKDPNPPPGPSMDPDLQSPVILNRRQFLPLYLGMLMSVIIVSLDNTIVATAQVPIVTDLGGASLITWLPATFLIGQCSFTLMFGQLLTIFPSKMVYLFAIFLFELGSVVSGVAPNMAAMLSGRTISGIGAAGIFMGMVQVLVESTTLAGRAIYMGLLGAVFSISMVAGPLIGGALSDSVTWRWCFYVNLPVGAVAVAAVLFLFPMRPALGQSKTKRLSVFKRLLQLDWIGVILLTGIVCMVIVPMQEAQNNGWASATTLVPICMALVVLGVTGAWFWYREQSDSMGTMLPLKLFADVNFLGCCLGSFLVFWITINEIYLIPLFYETVLGHSALKSGVDMLALVITFGVGAVVGGVLSKKTGHYYPQFLLFPLIGIVASGLLYTIKIDSSTGYHVGTQILLGVALGPMIQSPMLALQANCPDKRLISRALSFCAFAQRFGGGIGSSITGAMLAGQLPGQIRKQLVAINVDPTPYEHLSYDALRSQPQGPIREALLRGLTGTIDLISIVALPLFAVLFFTALFLIKIRNINTEKQVMKKDLIRKVLCMSKRKEDSQA</sequence>
<evidence type="ECO:0000256" key="2">
    <source>
        <dbReference type="ARBA" id="ARBA00022692"/>
    </source>
</evidence>
<feature type="transmembrane region" description="Helical" evidence="6">
    <location>
        <begin position="118"/>
        <end position="137"/>
    </location>
</feature>
<dbReference type="PANTHER" id="PTHR23501">
    <property type="entry name" value="MAJOR FACILITATOR SUPERFAMILY"/>
    <property type="match status" value="1"/>
</dbReference>
<dbReference type="STRING" id="1280837.A0A316VAV9"/>
<evidence type="ECO:0000313" key="8">
    <source>
        <dbReference type="EMBL" id="PWN32675.1"/>
    </source>
</evidence>
<dbReference type="Proteomes" id="UP000245771">
    <property type="component" value="Unassembled WGS sequence"/>
</dbReference>
<accession>A0A316VAV9</accession>
<dbReference type="Pfam" id="PF07690">
    <property type="entry name" value="MFS_1"/>
    <property type="match status" value="1"/>
</dbReference>
<name>A0A316VAV9_9BASI</name>
<feature type="transmembrane region" description="Helical" evidence="6">
    <location>
        <begin position="444"/>
        <end position="462"/>
    </location>
</feature>
<feature type="transmembrane region" description="Helical" evidence="6">
    <location>
        <begin position="237"/>
        <end position="259"/>
    </location>
</feature>
<feature type="transmembrane region" description="Helical" evidence="6">
    <location>
        <begin position="417"/>
        <end position="438"/>
    </location>
</feature>
<keyword evidence="4 6" id="KW-0472">Membrane</keyword>
<evidence type="ECO:0000259" key="7">
    <source>
        <dbReference type="PROSITE" id="PS50850"/>
    </source>
</evidence>
<proteinExistence type="predicted"/>
<dbReference type="InterPro" id="IPR020846">
    <property type="entry name" value="MFS_dom"/>
</dbReference>
<dbReference type="PROSITE" id="PS50850">
    <property type="entry name" value="MFS"/>
    <property type="match status" value="1"/>
</dbReference>
<keyword evidence="9" id="KW-1185">Reference proteome</keyword>
<dbReference type="OrthoDB" id="10021397at2759"/>
<comment type="subcellular location">
    <subcellularLocation>
        <location evidence="1">Membrane</location>
        <topology evidence="1">Multi-pass membrane protein</topology>
    </subcellularLocation>
</comment>
<reference evidence="8 9" key="1">
    <citation type="journal article" date="2018" name="Mol. Biol. Evol.">
        <title>Broad Genomic Sampling Reveals a Smut Pathogenic Ancestry of the Fungal Clade Ustilaginomycotina.</title>
        <authorList>
            <person name="Kijpornyongpan T."/>
            <person name="Mondo S.J."/>
            <person name="Barry K."/>
            <person name="Sandor L."/>
            <person name="Lee J."/>
            <person name="Lipzen A."/>
            <person name="Pangilinan J."/>
            <person name="LaButti K."/>
            <person name="Hainaut M."/>
            <person name="Henrissat B."/>
            <person name="Grigoriev I.V."/>
            <person name="Spatafora J.W."/>
            <person name="Aime M.C."/>
        </authorList>
    </citation>
    <scope>NUCLEOTIDE SEQUENCE [LARGE SCALE GENOMIC DNA]</scope>
    <source>
        <strain evidence="8 9">MCA 3882</strain>
    </source>
</reference>
<dbReference type="InterPro" id="IPR036259">
    <property type="entry name" value="MFS_trans_sf"/>
</dbReference>
<dbReference type="GO" id="GO:0005886">
    <property type="term" value="C:plasma membrane"/>
    <property type="evidence" value="ECO:0007669"/>
    <property type="project" value="TreeGrafter"/>
</dbReference>
<feature type="transmembrane region" description="Helical" evidence="6">
    <location>
        <begin position="312"/>
        <end position="332"/>
    </location>
</feature>
<feature type="transmembrane region" description="Helical" evidence="6">
    <location>
        <begin position="353"/>
        <end position="378"/>
    </location>
</feature>
<evidence type="ECO:0000256" key="3">
    <source>
        <dbReference type="ARBA" id="ARBA00022989"/>
    </source>
</evidence>
<organism evidence="8 9">
    <name type="scientific">Meira miltonrushii</name>
    <dbReference type="NCBI Taxonomy" id="1280837"/>
    <lineage>
        <taxon>Eukaryota</taxon>
        <taxon>Fungi</taxon>
        <taxon>Dikarya</taxon>
        <taxon>Basidiomycota</taxon>
        <taxon>Ustilaginomycotina</taxon>
        <taxon>Exobasidiomycetes</taxon>
        <taxon>Exobasidiales</taxon>
        <taxon>Brachybasidiaceae</taxon>
        <taxon>Meira</taxon>
    </lineage>
</organism>
<evidence type="ECO:0000313" key="9">
    <source>
        <dbReference type="Proteomes" id="UP000245771"/>
    </source>
</evidence>
<keyword evidence="2 6" id="KW-0812">Transmembrane</keyword>
<feature type="compositionally biased region" description="Polar residues" evidence="5">
    <location>
        <begin position="1"/>
        <end position="11"/>
    </location>
</feature>
<keyword evidence="3 6" id="KW-1133">Transmembrane helix</keyword>
<evidence type="ECO:0000256" key="5">
    <source>
        <dbReference type="SAM" id="MobiDB-lite"/>
    </source>
</evidence>
<feature type="transmembrane region" description="Helical" evidence="6">
    <location>
        <begin position="84"/>
        <end position="106"/>
    </location>
</feature>
<feature type="transmembrane region" description="Helical" evidence="6">
    <location>
        <begin position="280"/>
        <end position="300"/>
    </location>
</feature>
<feature type="compositionally biased region" description="Polar residues" evidence="5">
    <location>
        <begin position="20"/>
        <end position="31"/>
    </location>
</feature>
<feature type="transmembrane region" description="Helical" evidence="6">
    <location>
        <begin position="390"/>
        <end position="410"/>
    </location>
</feature>
<dbReference type="SUPFAM" id="SSF103473">
    <property type="entry name" value="MFS general substrate transporter"/>
    <property type="match status" value="1"/>
</dbReference>
<protein>
    <submittedName>
        <fullName evidence="8">MFS general substrate transporter</fullName>
    </submittedName>
</protein>
<dbReference type="PANTHER" id="PTHR23501:SF198">
    <property type="entry name" value="AZOLE RESISTANCE PROTEIN 1-RELATED"/>
    <property type="match status" value="1"/>
</dbReference>
<evidence type="ECO:0000256" key="6">
    <source>
        <dbReference type="SAM" id="Phobius"/>
    </source>
</evidence>